<reference evidence="2" key="1">
    <citation type="submission" date="2020-05" db="UniProtKB">
        <authorList>
            <consortium name="EnsemblMetazoa"/>
        </authorList>
    </citation>
    <scope>IDENTIFICATION</scope>
    <source>
        <strain evidence="2">BB02</strain>
    </source>
</reference>
<evidence type="ECO:0000256" key="1">
    <source>
        <dbReference type="SAM" id="SignalP"/>
    </source>
</evidence>
<feature type="chain" id="PRO_5044573307" evidence="1">
    <location>
        <begin position="22"/>
        <end position="104"/>
    </location>
</feature>
<evidence type="ECO:0000313" key="2">
    <source>
        <dbReference type="EnsemblMetazoa" id="BGLB034927-PA"/>
    </source>
</evidence>
<reference evidence="5" key="2">
    <citation type="submission" date="2025-04" db="UniProtKB">
        <authorList>
            <consortium name="RefSeq"/>
        </authorList>
    </citation>
    <scope>IDENTIFICATION</scope>
</reference>
<dbReference type="OrthoDB" id="6206935at2759"/>
<keyword evidence="1" id="KW-0732">Signal</keyword>
<gene>
    <name evidence="2" type="primary">106050416</name>
    <name evidence="5" type="synonym">LOC106050416</name>
</gene>
<dbReference type="Proteomes" id="UP001165740">
    <property type="component" value="Chromosome 17"/>
</dbReference>
<dbReference type="VEuPathDB" id="VectorBase:BGLB034927"/>
<protein>
    <submittedName>
        <fullName evidence="5">Uncharacterized protein LOC106050416</fullName>
    </submittedName>
</protein>
<proteinExistence type="predicted"/>
<organism evidence="2 3">
    <name type="scientific">Biomphalaria glabrata</name>
    <name type="common">Bloodfluke planorb</name>
    <name type="synonym">Freshwater snail</name>
    <dbReference type="NCBI Taxonomy" id="6526"/>
    <lineage>
        <taxon>Eukaryota</taxon>
        <taxon>Metazoa</taxon>
        <taxon>Spiralia</taxon>
        <taxon>Lophotrochozoa</taxon>
        <taxon>Mollusca</taxon>
        <taxon>Gastropoda</taxon>
        <taxon>Heterobranchia</taxon>
        <taxon>Euthyneura</taxon>
        <taxon>Panpulmonata</taxon>
        <taxon>Hygrophila</taxon>
        <taxon>Lymnaeoidea</taxon>
        <taxon>Planorbidae</taxon>
        <taxon>Biomphalaria</taxon>
    </lineage>
</organism>
<dbReference type="VEuPathDB" id="VectorBase:BGLAX_033488"/>
<dbReference type="EnsemblMetazoa" id="BGLB034927-RA">
    <property type="protein sequence ID" value="BGLB034927-PA"/>
    <property type="gene ID" value="BGLB034927"/>
</dbReference>
<keyword evidence="4" id="KW-1185">Reference proteome</keyword>
<dbReference type="KEGG" id="bgt:106050416"/>
<accession>A0A2C9LU94</accession>
<sequence>MAKLLVLALVVAVVMLESTYAACPTCANSGSTCASLSSYIDCLKTVTTANGCTDIEVANAGLATTGAQAARTVLQCSGAGTFMASLGFALLLSCLVQYLSGNTY</sequence>
<evidence type="ECO:0000313" key="4">
    <source>
        <dbReference type="Proteomes" id="UP001165740"/>
    </source>
</evidence>
<dbReference type="Proteomes" id="UP000076420">
    <property type="component" value="Unassembled WGS sequence"/>
</dbReference>
<feature type="signal peptide" evidence="1">
    <location>
        <begin position="1"/>
        <end position="21"/>
    </location>
</feature>
<evidence type="ECO:0000313" key="5">
    <source>
        <dbReference type="RefSeq" id="XP_055871308.1"/>
    </source>
</evidence>
<name>A0A2C9LU94_BIOGL</name>
<evidence type="ECO:0000313" key="3">
    <source>
        <dbReference type="Proteomes" id="UP000076420"/>
    </source>
</evidence>
<dbReference type="RefSeq" id="XP_055871308.1">
    <property type="nucleotide sequence ID" value="XM_056015333.1"/>
</dbReference>
<dbReference type="AlphaFoldDB" id="A0A2C9LU94"/>